<reference evidence="2 3" key="1">
    <citation type="journal article" date="2024" name="BMC Genomics">
        <title>De novo assembly and annotation of Popillia japonica's genome with initial clues to its potential as an invasive pest.</title>
        <authorList>
            <person name="Cucini C."/>
            <person name="Boschi S."/>
            <person name="Funari R."/>
            <person name="Cardaioli E."/>
            <person name="Iannotti N."/>
            <person name="Marturano G."/>
            <person name="Paoli F."/>
            <person name="Bruttini M."/>
            <person name="Carapelli A."/>
            <person name="Frati F."/>
            <person name="Nardi F."/>
        </authorList>
    </citation>
    <scope>NUCLEOTIDE SEQUENCE [LARGE SCALE GENOMIC DNA]</scope>
    <source>
        <strain evidence="2">DMR45628</strain>
    </source>
</reference>
<accession>A0AAW1M0S1</accession>
<organism evidence="2 3">
    <name type="scientific">Popillia japonica</name>
    <name type="common">Japanese beetle</name>
    <dbReference type="NCBI Taxonomy" id="7064"/>
    <lineage>
        <taxon>Eukaryota</taxon>
        <taxon>Metazoa</taxon>
        <taxon>Ecdysozoa</taxon>
        <taxon>Arthropoda</taxon>
        <taxon>Hexapoda</taxon>
        <taxon>Insecta</taxon>
        <taxon>Pterygota</taxon>
        <taxon>Neoptera</taxon>
        <taxon>Endopterygota</taxon>
        <taxon>Coleoptera</taxon>
        <taxon>Polyphaga</taxon>
        <taxon>Scarabaeiformia</taxon>
        <taxon>Scarabaeidae</taxon>
        <taxon>Rutelinae</taxon>
        <taxon>Popillia</taxon>
    </lineage>
</organism>
<gene>
    <name evidence="2" type="ORF">QE152_g9087</name>
</gene>
<evidence type="ECO:0000256" key="1">
    <source>
        <dbReference type="SAM" id="MobiDB-lite"/>
    </source>
</evidence>
<dbReference type="AlphaFoldDB" id="A0AAW1M0S1"/>
<evidence type="ECO:0000313" key="3">
    <source>
        <dbReference type="Proteomes" id="UP001458880"/>
    </source>
</evidence>
<keyword evidence="3" id="KW-1185">Reference proteome</keyword>
<feature type="region of interest" description="Disordered" evidence="1">
    <location>
        <begin position="1"/>
        <end position="66"/>
    </location>
</feature>
<proteinExistence type="predicted"/>
<feature type="compositionally biased region" description="Basic and acidic residues" evidence="1">
    <location>
        <begin position="9"/>
        <end position="40"/>
    </location>
</feature>
<protein>
    <submittedName>
        <fullName evidence="2">Uncharacterized protein</fullName>
    </submittedName>
</protein>
<dbReference type="EMBL" id="JASPKY010000076">
    <property type="protein sequence ID" value="KAK9739326.1"/>
    <property type="molecule type" value="Genomic_DNA"/>
</dbReference>
<comment type="caution">
    <text evidence="2">The sequence shown here is derived from an EMBL/GenBank/DDBJ whole genome shotgun (WGS) entry which is preliminary data.</text>
</comment>
<name>A0AAW1M0S1_POPJA</name>
<evidence type="ECO:0000313" key="2">
    <source>
        <dbReference type="EMBL" id="KAK9739326.1"/>
    </source>
</evidence>
<dbReference type="Proteomes" id="UP001458880">
    <property type="component" value="Unassembled WGS sequence"/>
</dbReference>
<sequence length="111" mass="12191">MIQQKLKKKQNDPKRKTQKDTTKTDDEAAKQRRHERGERKTQKRINVGTERQPPPAKLISPLPAVPLRSDPVPDAVVIPTAGEINIAVTGGAATFGSRTGRRGNSLGFNLN</sequence>